<feature type="region of interest" description="Disordered" evidence="1">
    <location>
        <begin position="507"/>
        <end position="528"/>
    </location>
</feature>
<feature type="non-terminal residue" evidence="2">
    <location>
        <position position="933"/>
    </location>
</feature>
<feature type="region of interest" description="Disordered" evidence="1">
    <location>
        <begin position="544"/>
        <end position="564"/>
    </location>
</feature>
<feature type="region of interest" description="Disordered" evidence="1">
    <location>
        <begin position="171"/>
        <end position="191"/>
    </location>
</feature>
<feature type="compositionally biased region" description="Basic and acidic residues" evidence="1">
    <location>
        <begin position="774"/>
        <end position="808"/>
    </location>
</feature>
<evidence type="ECO:0000256" key="1">
    <source>
        <dbReference type="SAM" id="MobiDB-lite"/>
    </source>
</evidence>
<feature type="compositionally biased region" description="Basic and acidic residues" evidence="1">
    <location>
        <begin position="840"/>
        <end position="852"/>
    </location>
</feature>
<reference evidence="2" key="1">
    <citation type="submission" date="2010-05" db="EMBL/GenBank/DDBJ databases">
        <title>The Genome Sequence of Magnaporthe poae strain ATCC 64411.</title>
        <authorList>
            <consortium name="The Broad Institute Genome Sequencing Platform"/>
            <consortium name="Broad Institute Genome Sequencing Center for Infectious Disease"/>
            <person name="Ma L.-J."/>
            <person name="Dead R."/>
            <person name="Young S."/>
            <person name="Zeng Q."/>
            <person name="Koehrsen M."/>
            <person name="Alvarado L."/>
            <person name="Berlin A."/>
            <person name="Chapman S.B."/>
            <person name="Chen Z."/>
            <person name="Freedman E."/>
            <person name="Gellesch M."/>
            <person name="Goldberg J."/>
            <person name="Griggs A."/>
            <person name="Gujja S."/>
            <person name="Heilman E.R."/>
            <person name="Heiman D."/>
            <person name="Hepburn T."/>
            <person name="Howarth C."/>
            <person name="Jen D."/>
            <person name="Larson L."/>
            <person name="Mehta T."/>
            <person name="Neiman D."/>
            <person name="Pearson M."/>
            <person name="Roberts A."/>
            <person name="Saif S."/>
            <person name="Shea T."/>
            <person name="Shenoy N."/>
            <person name="Sisk P."/>
            <person name="Stolte C."/>
            <person name="Sykes S."/>
            <person name="Walk T."/>
            <person name="White J."/>
            <person name="Yandava C."/>
            <person name="Haas B."/>
            <person name="Nusbaum C."/>
            <person name="Birren B."/>
        </authorList>
    </citation>
    <scope>NUCLEOTIDE SEQUENCE</scope>
    <source>
        <strain evidence="2">ATCC 64411</strain>
    </source>
</reference>
<feature type="region of interest" description="Disordered" evidence="1">
    <location>
        <begin position="626"/>
        <end position="735"/>
    </location>
</feature>
<dbReference type="VEuPathDB" id="FungiDB:MAPG_04066"/>
<protein>
    <submittedName>
        <fullName evidence="2">Uncharacterized protein</fullName>
    </submittedName>
</protein>
<feature type="region of interest" description="Disordered" evidence="1">
    <location>
        <begin position="395"/>
        <end position="418"/>
    </location>
</feature>
<feature type="compositionally biased region" description="Basic residues" evidence="1">
    <location>
        <begin position="76"/>
        <end position="92"/>
    </location>
</feature>
<dbReference type="EMBL" id="GL876968">
    <property type="protein sequence ID" value="KLU85034.1"/>
    <property type="molecule type" value="Genomic_DNA"/>
</dbReference>
<reference evidence="2" key="2">
    <citation type="submission" date="2011-03" db="EMBL/GenBank/DDBJ databases">
        <title>Annotation of Magnaporthe poae ATCC 64411.</title>
        <authorList>
            <person name="Ma L.-J."/>
            <person name="Dead R."/>
            <person name="Young S.K."/>
            <person name="Zeng Q."/>
            <person name="Gargeya S."/>
            <person name="Fitzgerald M."/>
            <person name="Haas B."/>
            <person name="Abouelleil A."/>
            <person name="Alvarado L."/>
            <person name="Arachchi H.M."/>
            <person name="Berlin A."/>
            <person name="Brown A."/>
            <person name="Chapman S.B."/>
            <person name="Chen Z."/>
            <person name="Dunbar C."/>
            <person name="Freedman E."/>
            <person name="Gearin G."/>
            <person name="Gellesch M."/>
            <person name="Goldberg J."/>
            <person name="Griggs A."/>
            <person name="Gujja S."/>
            <person name="Heiman D."/>
            <person name="Howarth C."/>
            <person name="Larson L."/>
            <person name="Lui A."/>
            <person name="MacDonald P.J.P."/>
            <person name="Mehta T."/>
            <person name="Montmayeur A."/>
            <person name="Murphy C."/>
            <person name="Neiman D."/>
            <person name="Pearson M."/>
            <person name="Priest M."/>
            <person name="Roberts A."/>
            <person name="Saif S."/>
            <person name="Shea T."/>
            <person name="Shenoy N."/>
            <person name="Sisk P."/>
            <person name="Stolte C."/>
            <person name="Sykes S."/>
            <person name="Yandava C."/>
            <person name="Wortman J."/>
            <person name="Nusbaum C."/>
            <person name="Birren B."/>
        </authorList>
    </citation>
    <scope>NUCLEOTIDE SEQUENCE</scope>
    <source>
        <strain evidence="2">ATCC 64411</strain>
    </source>
</reference>
<proteinExistence type="predicted"/>
<accession>A0A0H2U669</accession>
<evidence type="ECO:0000313" key="2">
    <source>
        <dbReference type="EMBL" id="KLU85034.1"/>
    </source>
</evidence>
<sequence>MQVLACLASVSSQLWDSEKETGSSHHFPKLGFRLGGSSRDAAASPRTVSSRPSPAVTARRPKSLLQTSPVGSSFAKRPHRQRNVIRKRRRSGVRVSFNRSSSSAASLAGFRSRAAKTRTPGKDKKYGKQRSSGGKSPSGGQGRGGHGLAWGSVNGKAKGFQTWVGHILSPKDGTTSHGHQRIKPADISHPIPLLLPSDGDGSTPRKPVVPCQPQDRRYSLMQVPEEQSDAVRWVTVPESQDISDMYARVRGASTPARFSTEYAHVGPLDHGYDGHASSKENARFPAQKHSVIIRKHVGASHRDTCLTAGQDRQHAAQRPHRESRERVSVVPTLTCRQEKRFGLADPKVASTVSRTLSQQQRLSDVVTLEQSVLTEAPARSRSQQKKIDRFTRELHRYKSVHPKPPDSTPPEPPSRDSLRTVSALVPYHSEFEEAGLAVTSAEQMRLFSARRPDCRAANTGAVPAQTSSSAIGRVGEAAVQRAGAGPLPGASADRSLGRPCSIQRTPPGGIAGLAADPAPVTPEHAQTSPRKILPWLCEKQTESLPATDENATSARPIKGPQTPVARAAARVSIREPGQTEDHVARVEQVAERPQYLSSRLLDRRAQAGRFKRSAQLVIRQGRTCERQEDTRRNISSGRGSCISTAIRSQPTTIPEETEILDADRTTFGVNKPLPKTPGEAETSRAETGAGRHYGEDRASDTAAAGSSNAKKVAPSAPVQTDRDRGRGGVSSSPPRRANAWKYAIVTDSSLEKALDGIVSRLRELDDANRRLVCEIEKEKTPGDTRKISNTDKEPAPVAMHEEGRDRDIGASSSKLQLPPPVRIEDDTPATQDQPPPPPPPKDDVYRGAERKRPIATGPPGQMRRPGDDEGGESEWEDQASEDEREPPPPPPPQQQKKRNEQAPVDHHDRDISDRDVLKGLRLALAAACDEDYD</sequence>
<dbReference type="AlphaFoldDB" id="A0A0H2U669"/>
<name>A0A0H2U669_MAGP6</name>
<dbReference type="OrthoDB" id="273010at2759"/>
<feature type="region of interest" description="Disordered" evidence="1">
    <location>
        <begin position="19"/>
        <end position="152"/>
    </location>
</feature>
<feature type="compositionally biased region" description="Low complexity" evidence="1">
    <location>
        <begin position="93"/>
        <end position="112"/>
    </location>
</feature>
<organism evidence="2">
    <name type="scientific">Magnaporthiopsis poae (strain ATCC 64411 / 73-15)</name>
    <name type="common">Kentucky bluegrass fungus</name>
    <name type="synonym">Magnaporthe poae</name>
    <dbReference type="NCBI Taxonomy" id="644358"/>
    <lineage>
        <taxon>Eukaryota</taxon>
        <taxon>Fungi</taxon>
        <taxon>Dikarya</taxon>
        <taxon>Ascomycota</taxon>
        <taxon>Pezizomycotina</taxon>
        <taxon>Sordariomycetes</taxon>
        <taxon>Sordariomycetidae</taxon>
        <taxon>Magnaporthales</taxon>
        <taxon>Magnaporthaceae</taxon>
        <taxon>Magnaporthiopsis</taxon>
    </lineage>
</organism>
<feature type="region of interest" description="Disordered" evidence="1">
    <location>
        <begin position="774"/>
        <end position="916"/>
    </location>
</feature>
<feature type="compositionally biased region" description="Gly residues" evidence="1">
    <location>
        <begin position="136"/>
        <end position="148"/>
    </location>
</feature>
<gene>
    <name evidence="2" type="ORF">MAPG_04066</name>
</gene>
<feature type="compositionally biased region" description="Polar residues" evidence="1">
    <location>
        <begin position="633"/>
        <end position="654"/>
    </location>
</feature>
<feature type="compositionally biased region" description="Basic and acidic residues" evidence="1">
    <location>
        <begin position="897"/>
        <end position="916"/>
    </location>
</feature>
<feature type="compositionally biased region" description="Acidic residues" evidence="1">
    <location>
        <begin position="868"/>
        <end position="884"/>
    </location>
</feature>